<feature type="transmembrane region" description="Helical" evidence="7">
    <location>
        <begin position="261"/>
        <end position="285"/>
    </location>
</feature>
<gene>
    <name evidence="8" type="ORF">OP10G_1998</name>
</gene>
<feature type="transmembrane region" description="Helical" evidence="7">
    <location>
        <begin position="93"/>
        <end position="115"/>
    </location>
</feature>
<feature type="transmembrane region" description="Helical" evidence="7">
    <location>
        <begin position="173"/>
        <end position="198"/>
    </location>
</feature>
<name>A0A068NPJ1_FIMGI</name>
<evidence type="ECO:0000256" key="1">
    <source>
        <dbReference type="ARBA" id="ARBA00004651"/>
    </source>
</evidence>
<dbReference type="STRING" id="661478.OP10G_1998"/>
<comment type="subcellular location">
    <subcellularLocation>
        <location evidence="1">Cell membrane</location>
        <topology evidence="1">Multi-pass membrane protein</topology>
    </subcellularLocation>
</comment>
<dbReference type="RefSeq" id="WP_025226059.1">
    <property type="nucleotide sequence ID" value="NZ_CP007139.1"/>
</dbReference>
<evidence type="ECO:0000313" key="9">
    <source>
        <dbReference type="Proteomes" id="UP000027982"/>
    </source>
</evidence>
<organism evidence="8 9">
    <name type="scientific">Fimbriimonas ginsengisoli Gsoil 348</name>
    <dbReference type="NCBI Taxonomy" id="661478"/>
    <lineage>
        <taxon>Bacteria</taxon>
        <taxon>Bacillati</taxon>
        <taxon>Armatimonadota</taxon>
        <taxon>Fimbriimonadia</taxon>
        <taxon>Fimbriimonadales</taxon>
        <taxon>Fimbriimonadaceae</taxon>
        <taxon>Fimbriimonas</taxon>
    </lineage>
</organism>
<dbReference type="GO" id="GO:0005886">
    <property type="term" value="C:plasma membrane"/>
    <property type="evidence" value="ECO:0007669"/>
    <property type="project" value="UniProtKB-SubCell"/>
</dbReference>
<dbReference type="OrthoDB" id="9775268at2"/>
<dbReference type="CDD" id="cd06173">
    <property type="entry name" value="MFS_MefA_like"/>
    <property type="match status" value="1"/>
</dbReference>
<dbReference type="PANTHER" id="PTHR23513:SF9">
    <property type="entry name" value="ENTEROBACTIN EXPORTER ENTS"/>
    <property type="match status" value="1"/>
</dbReference>
<dbReference type="eggNOG" id="COG2814">
    <property type="taxonomic scope" value="Bacteria"/>
</dbReference>
<keyword evidence="4 7" id="KW-0812">Transmembrane</keyword>
<feature type="transmembrane region" description="Helical" evidence="7">
    <location>
        <begin position="49"/>
        <end position="72"/>
    </location>
</feature>
<dbReference type="HOGENOM" id="CLU_034180_11_0_0"/>
<feature type="transmembrane region" description="Helical" evidence="7">
    <location>
        <begin position="292"/>
        <end position="309"/>
    </location>
</feature>
<dbReference type="SUPFAM" id="SSF103473">
    <property type="entry name" value="MFS general substrate transporter"/>
    <property type="match status" value="1"/>
</dbReference>
<dbReference type="InterPro" id="IPR036259">
    <property type="entry name" value="MFS_trans_sf"/>
</dbReference>
<sequence length="411" mass="43974">MALADRLPALGHRHFRNWTLGSFVSNLGGQLQTWGMFWHLDAMTHQPLAVGYVGLVRVVPLLILGLFGGVVADQRDRRKILLTTQTGMASTAVAMAALTLTGHITPAIVYALIAFEAIFRAYNGPVRQSMIANLVPTELLPNALGINGIQWRLSEVLGPAFSGLLIWGLGPHLGLTACYVLNGFSFLAMIAAVIKLPAMPPKVVRSRGAREVVASIAEGFAFLKASPVIANAMWIDFWGTFLAGAQALLPAFVRAELGLGPMWYGIMAAAGGVGAMFASAALTWLPPIRRQGIWVIGMIASFGAFTLVFGLTRNFWLAAFCYAGIGASDMISTVLRQTIRQLAIPDQMRGRLSSIGMIFQISGPQLGDYEAAGVAQVAGVRASLILGGIGAFAVAGWYRFNGKLRDHEHKA</sequence>
<dbReference type="Gene3D" id="1.20.1250.20">
    <property type="entry name" value="MFS general substrate transporter like domains"/>
    <property type="match status" value="1"/>
</dbReference>
<dbReference type="Pfam" id="PF05977">
    <property type="entry name" value="MFS_3"/>
    <property type="match status" value="1"/>
</dbReference>
<dbReference type="InterPro" id="IPR010290">
    <property type="entry name" value="TM_effector"/>
</dbReference>
<feature type="transmembrane region" description="Helical" evidence="7">
    <location>
        <begin position="378"/>
        <end position="400"/>
    </location>
</feature>
<keyword evidence="9" id="KW-1185">Reference proteome</keyword>
<reference evidence="8 9" key="1">
    <citation type="journal article" date="2014" name="PLoS ONE">
        <title>The first complete genome sequence of the class fimbriimonadia in the phylum armatimonadetes.</title>
        <authorList>
            <person name="Hu Z.Y."/>
            <person name="Wang Y.Z."/>
            <person name="Im W.T."/>
            <person name="Wang S.Y."/>
            <person name="Zhao G.P."/>
            <person name="Zheng H.J."/>
            <person name="Quan Z.X."/>
        </authorList>
    </citation>
    <scope>NUCLEOTIDE SEQUENCE [LARGE SCALE GENOMIC DNA]</scope>
    <source>
        <strain evidence="8">Gsoil 348</strain>
    </source>
</reference>
<evidence type="ECO:0000256" key="3">
    <source>
        <dbReference type="ARBA" id="ARBA00022475"/>
    </source>
</evidence>
<evidence type="ECO:0000313" key="8">
    <source>
        <dbReference type="EMBL" id="AIE85366.1"/>
    </source>
</evidence>
<dbReference type="Proteomes" id="UP000027982">
    <property type="component" value="Chromosome"/>
</dbReference>
<feature type="transmembrane region" description="Helical" evidence="7">
    <location>
        <begin position="228"/>
        <end position="249"/>
    </location>
</feature>
<dbReference type="PANTHER" id="PTHR23513">
    <property type="entry name" value="INTEGRAL MEMBRANE EFFLUX PROTEIN-RELATED"/>
    <property type="match status" value="1"/>
</dbReference>
<evidence type="ECO:0000256" key="4">
    <source>
        <dbReference type="ARBA" id="ARBA00022692"/>
    </source>
</evidence>
<keyword evidence="2" id="KW-0813">Transport</keyword>
<evidence type="ECO:0000256" key="5">
    <source>
        <dbReference type="ARBA" id="ARBA00022989"/>
    </source>
</evidence>
<evidence type="ECO:0000256" key="7">
    <source>
        <dbReference type="SAM" id="Phobius"/>
    </source>
</evidence>
<proteinExistence type="predicted"/>
<protein>
    <submittedName>
        <fullName evidence="8">Major facilitator superfamily MFS_1</fullName>
    </submittedName>
</protein>
<dbReference type="KEGG" id="fgi:OP10G_1998"/>
<dbReference type="EMBL" id="CP007139">
    <property type="protein sequence ID" value="AIE85366.1"/>
    <property type="molecule type" value="Genomic_DNA"/>
</dbReference>
<keyword evidence="5 7" id="KW-1133">Transmembrane helix</keyword>
<dbReference type="AlphaFoldDB" id="A0A068NPJ1"/>
<keyword evidence="3" id="KW-1003">Cell membrane</keyword>
<evidence type="ECO:0000256" key="6">
    <source>
        <dbReference type="ARBA" id="ARBA00023136"/>
    </source>
</evidence>
<accession>A0A068NPJ1</accession>
<evidence type="ECO:0000256" key="2">
    <source>
        <dbReference type="ARBA" id="ARBA00022448"/>
    </source>
</evidence>
<keyword evidence="6 7" id="KW-0472">Membrane</keyword>